<dbReference type="Proteomes" id="UP000664032">
    <property type="component" value="Unassembled WGS sequence"/>
</dbReference>
<proteinExistence type="predicted"/>
<evidence type="ECO:0000313" key="1">
    <source>
        <dbReference type="EMBL" id="KAH9477841.1"/>
    </source>
</evidence>
<reference evidence="1" key="1">
    <citation type="submission" date="2021-10" db="EMBL/GenBank/DDBJ databases">
        <title>Psilocybe cubensis genome.</title>
        <authorList>
            <person name="Mckernan K.J."/>
            <person name="Crawford S."/>
            <person name="Trippe A."/>
            <person name="Kane L.T."/>
            <person name="Mclaughlin S."/>
        </authorList>
    </citation>
    <scope>NUCLEOTIDE SEQUENCE</scope>
    <source>
        <strain evidence="1">MGC-MH-2018</strain>
    </source>
</reference>
<name>A0ACB8GQJ7_PSICU</name>
<accession>A0ACB8GQJ7</accession>
<keyword evidence="2" id="KW-1185">Reference proteome</keyword>
<organism evidence="1 2">
    <name type="scientific">Psilocybe cubensis</name>
    <name type="common">Psychedelic mushroom</name>
    <name type="synonym">Stropharia cubensis</name>
    <dbReference type="NCBI Taxonomy" id="181762"/>
    <lineage>
        <taxon>Eukaryota</taxon>
        <taxon>Fungi</taxon>
        <taxon>Dikarya</taxon>
        <taxon>Basidiomycota</taxon>
        <taxon>Agaricomycotina</taxon>
        <taxon>Agaricomycetes</taxon>
        <taxon>Agaricomycetidae</taxon>
        <taxon>Agaricales</taxon>
        <taxon>Agaricineae</taxon>
        <taxon>Strophariaceae</taxon>
        <taxon>Psilocybe</taxon>
    </lineage>
</organism>
<evidence type="ECO:0000313" key="2">
    <source>
        <dbReference type="Proteomes" id="UP000664032"/>
    </source>
</evidence>
<protein>
    <submittedName>
        <fullName evidence="1">Uncharacterized protein</fullName>
    </submittedName>
</protein>
<dbReference type="EMBL" id="JAFIQS020000009">
    <property type="protein sequence ID" value="KAH9477841.1"/>
    <property type="molecule type" value="Genomic_DNA"/>
</dbReference>
<gene>
    <name evidence="1" type="ORF">JR316_0010073</name>
</gene>
<comment type="caution">
    <text evidence="1">The sequence shown here is derived from an EMBL/GenBank/DDBJ whole genome shotgun (WGS) entry which is preliminary data.</text>
</comment>
<sequence>MGYGEPMVIVNNFAFCKKHGDEYCYPCFYDHRDTNNFTLLEEPALRDIGDNGGVYSMDSRESINVYELGAIPIGDGEDCKCRKQLVKDCKECFDWVKHILNELEEAKYRAKWLKKREKYYRNRED</sequence>